<evidence type="ECO:0000313" key="2">
    <source>
        <dbReference type="WBParaSite" id="nRc.2.0.1.t08671-RA"/>
    </source>
</evidence>
<organism evidence="1 2">
    <name type="scientific">Romanomermis culicivorax</name>
    <name type="common">Nematode worm</name>
    <dbReference type="NCBI Taxonomy" id="13658"/>
    <lineage>
        <taxon>Eukaryota</taxon>
        <taxon>Metazoa</taxon>
        <taxon>Ecdysozoa</taxon>
        <taxon>Nematoda</taxon>
        <taxon>Enoplea</taxon>
        <taxon>Dorylaimia</taxon>
        <taxon>Mermithida</taxon>
        <taxon>Mermithoidea</taxon>
        <taxon>Mermithidae</taxon>
        <taxon>Romanomermis</taxon>
    </lineage>
</organism>
<proteinExistence type="predicted"/>
<evidence type="ECO:0000313" key="1">
    <source>
        <dbReference type="Proteomes" id="UP000887565"/>
    </source>
</evidence>
<reference evidence="2" key="1">
    <citation type="submission" date="2022-11" db="UniProtKB">
        <authorList>
            <consortium name="WormBaseParasite"/>
        </authorList>
    </citation>
    <scope>IDENTIFICATION</scope>
</reference>
<sequence length="157" mass="16611">LLNEPFEIEALTAANLVLSAPAALRILGPEVAQRALEFITNRTFRATPVDKILLDAEPSSPAVDAVTTTTGAQTLAAIAQQHPVAAVKSPTKVPNAFGEMLRAINDDLSIIEASLFPMATTPQSPKIGVLREVHLCGGLVVDFPGEELISSDDDDKE</sequence>
<dbReference type="AlphaFoldDB" id="A0A915I4J0"/>
<name>A0A915I4J0_ROMCU</name>
<dbReference type="WBParaSite" id="nRc.2.0.1.t08671-RA">
    <property type="protein sequence ID" value="nRc.2.0.1.t08671-RA"/>
    <property type="gene ID" value="nRc.2.0.1.g08671"/>
</dbReference>
<keyword evidence="1" id="KW-1185">Reference proteome</keyword>
<dbReference type="Proteomes" id="UP000887565">
    <property type="component" value="Unplaced"/>
</dbReference>
<accession>A0A915I4J0</accession>
<protein>
    <submittedName>
        <fullName evidence="2">Antifreeze protein</fullName>
    </submittedName>
</protein>